<dbReference type="SUPFAM" id="SSF51735">
    <property type="entry name" value="NAD(P)-binding Rossmann-fold domains"/>
    <property type="match status" value="1"/>
</dbReference>
<organism evidence="2 3">
    <name type="scientific">Paenibacillus filicis</name>
    <dbReference type="NCBI Taxonomy" id="669464"/>
    <lineage>
        <taxon>Bacteria</taxon>
        <taxon>Bacillati</taxon>
        <taxon>Bacillota</taxon>
        <taxon>Bacilli</taxon>
        <taxon>Bacillales</taxon>
        <taxon>Paenibacillaceae</taxon>
        <taxon>Paenibacillus</taxon>
    </lineage>
</organism>
<dbReference type="PANTHER" id="PTHR14097">
    <property type="entry name" value="OXIDOREDUCTASE HTATIP2"/>
    <property type="match status" value="1"/>
</dbReference>
<protein>
    <submittedName>
        <fullName evidence="2">Oxidoreductase</fullName>
    </submittedName>
</protein>
<dbReference type="EMBL" id="JBBPCC010000027">
    <property type="protein sequence ID" value="MEK8132196.1"/>
    <property type="molecule type" value="Genomic_DNA"/>
</dbReference>
<evidence type="ECO:0000313" key="2">
    <source>
        <dbReference type="EMBL" id="MEK8132196.1"/>
    </source>
</evidence>
<dbReference type="Pfam" id="PF13460">
    <property type="entry name" value="NAD_binding_10"/>
    <property type="match status" value="1"/>
</dbReference>
<gene>
    <name evidence="2" type="ORF">WMW72_30285</name>
</gene>
<dbReference type="InterPro" id="IPR036291">
    <property type="entry name" value="NAD(P)-bd_dom_sf"/>
</dbReference>
<accession>A0ABU9DVB8</accession>
<comment type="caution">
    <text evidence="2">The sequence shown here is derived from an EMBL/GenBank/DDBJ whole genome shotgun (WGS) entry which is preliminary data.</text>
</comment>
<evidence type="ECO:0000313" key="3">
    <source>
        <dbReference type="Proteomes" id="UP001469365"/>
    </source>
</evidence>
<proteinExistence type="predicted"/>
<keyword evidence="3" id="KW-1185">Reference proteome</keyword>
<dbReference type="PANTHER" id="PTHR14097:SF7">
    <property type="entry name" value="OXIDOREDUCTASE HTATIP2"/>
    <property type="match status" value="1"/>
</dbReference>
<sequence>MERKTQTRTAIVAGATGLVGRELVRLLLAHPSYARVVALVRRESGRSHPRLIEHRIAFDRLEAETDGLLEGADVFCALGTTIKKAGSQEAFRRVDYEYPLALGRAAKRDGAARLLIVSSMGADSRSKFFYSRVKGDIERDLTALKLPHLVILRPSLLLGEREEKRPGEHAAAALYRPLGALMVGPLAKYRAIPASAVAEAMLRAAASGTTAVEVLESDRIAALAAAST</sequence>
<dbReference type="Proteomes" id="UP001469365">
    <property type="component" value="Unassembled WGS sequence"/>
</dbReference>
<dbReference type="InterPro" id="IPR016040">
    <property type="entry name" value="NAD(P)-bd_dom"/>
</dbReference>
<name>A0ABU9DVB8_9BACL</name>
<feature type="domain" description="NAD(P)-binding" evidence="1">
    <location>
        <begin position="14"/>
        <end position="160"/>
    </location>
</feature>
<dbReference type="CDD" id="cd05250">
    <property type="entry name" value="CC3_like_SDR_a"/>
    <property type="match status" value="1"/>
</dbReference>
<dbReference type="Gene3D" id="3.40.50.720">
    <property type="entry name" value="NAD(P)-binding Rossmann-like Domain"/>
    <property type="match status" value="1"/>
</dbReference>
<dbReference type="RefSeq" id="WP_341419324.1">
    <property type="nucleotide sequence ID" value="NZ_JBBPCC010000027.1"/>
</dbReference>
<evidence type="ECO:0000259" key="1">
    <source>
        <dbReference type="Pfam" id="PF13460"/>
    </source>
</evidence>
<reference evidence="2 3" key="1">
    <citation type="submission" date="2024-04" db="EMBL/GenBank/DDBJ databases">
        <title>draft genome sequnece of Paenibacillus filicis.</title>
        <authorList>
            <person name="Kim D.-U."/>
        </authorList>
    </citation>
    <scope>NUCLEOTIDE SEQUENCE [LARGE SCALE GENOMIC DNA]</scope>
    <source>
        <strain evidence="2 3">KACC14197</strain>
    </source>
</reference>